<protein>
    <submittedName>
        <fullName evidence="3">Cupin domain-containing protein</fullName>
    </submittedName>
</protein>
<dbReference type="GO" id="GO:0005829">
    <property type="term" value="C:cytosol"/>
    <property type="evidence" value="ECO:0007669"/>
    <property type="project" value="TreeGrafter"/>
</dbReference>
<reference evidence="3 4" key="1">
    <citation type="submission" date="2018-07" db="EMBL/GenBank/DDBJ databases">
        <title>Whole Genome Shotgun Sequence of Streptomyces spongiicola strain 531S.</title>
        <authorList>
            <person name="Dohra H."/>
            <person name="Kodani S."/>
        </authorList>
    </citation>
    <scope>NUCLEOTIDE SEQUENCE [LARGE SCALE GENOMIC DNA]</scope>
    <source>
        <strain evidence="3 4">531S</strain>
    </source>
</reference>
<dbReference type="SUPFAM" id="SSF47413">
    <property type="entry name" value="lambda repressor-like DNA-binding domains"/>
    <property type="match status" value="1"/>
</dbReference>
<dbReference type="InterPro" id="IPR050807">
    <property type="entry name" value="TransReg_Diox_bact_type"/>
</dbReference>
<dbReference type="Proteomes" id="UP000265354">
    <property type="component" value="Unassembled WGS sequence"/>
</dbReference>
<accession>A0A388T1F6</accession>
<dbReference type="PROSITE" id="PS50943">
    <property type="entry name" value="HTH_CROC1"/>
    <property type="match status" value="1"/>
</dbReference>
<name>A0A388T1F6_9ACTN</name>
<dbReference type="AlphaFoldDB" id="A0A388T1F6"/>
<dbReference type="InterPro" id="IPR011051">
    <property type="entry name" value="RmlC_Cupin_sf"/>
</dbReference>
<dbReference type="GO" id="GO:0003677">
    <property type="term" value="F:DNA binding"/>
    <property type="evidence" value="ECO:0007669"/>
    <property type="project" value="UniProtKB-KW"/>
</dbReference>
<gene>
    <name evidence="3" type="ORF">SSP531S_38250</name>
</gene>
<organism evidence="3 4">
    <name type="scientific">Streptomyces spongiicola</name>
    <dbReference type="NCBI Taxonomy" id="1690221"/>
    <lineage>
        <taxon>Bacteria</taxon>
        <taxon>Bacillati</taxon>
        <taxon>Actinomycetota</taxon>
        <taxon>Actinomycetes</taxon>
        <taxon>Kitasatosporales</taxon>
        <taxon>Streptomycetaceae</taxon>
        <taxon>Streptomyces</taxon>
    </lineage>
</organism>
<dbReference type="InterPro" id="IPR014710">
    <property type="entry name" value="RmlC-like_jellyroll"/>
</dbReference>
<dbReference type="PANTHER" id="PTHR46797:SF1">
    <property type="entry name" value="METHYLPHOSPHONATE SYNTHASE"/>
    <property type="match status" value="1"/>
</dbReference>
<dbReference type="CDD" id="cd02209">
    <property type="entry name" value="cupin_XRE_C"/>
    <property type="match status" value="1"/>
</dbReference>
<dbReference type="InterPro" id="IPR010982">
    <property type="entry name" value="Lambda_DNA-bd_dom_sf"/>
</dbReference>
<dbReference type="SUPFAM" id="SSF51182">
    <property type="entry name" value="RmlC-like cupins"/>
    <property type="match status" value="1"/>
</dbReference>
<feature type="domain" description="HTH cro/C1-type" evidence="2">
    <location>
        <begin position="65"/>
        <end position="119"/>
    </location>
</feature>
<dbReference type="CDD" id="cd00093">
    <property type="entry name" value="HTH_XRE"/>
    <property type="match status" value="1"/>
</dbReference>
<dbReference type="InterPro" id="IPR001387">
    <property type="entry name" value="Cro/C1-type_HTH"/>
</dbReference>
<evidence type="ECO:0000256" key="1">
    <source>
        <dbReference type="ARBA" id="ARBA00023125"/>
    </source>
</evidence>
<dbReference type="EMBL" id="BGZL01000010">
    <property type="protein sequence ID" value="GBQ02366.1"/>
    <property type="molecule type" value="Genomic_DNA"/>
</dbReference>
<evidence type="ECO:0000259" key="2">
    <source>
        <dbReference type="PROSITE" id="PS50943"/>
    </source>
</evidence>
<sequence length="235" mass="25374">MLGVADVFGVLGTDRVRALCGIVAHGSDGTAPDVLGKASCIISKACQDGCVNGVADIEALARARLRSMRTTLGYSLDELGRLTNLSPSTISRVETGRRALSLDVLVPLANALQMSFDVLFEVPDDDDVVIRPVAHSSGTRTTWPLSRPDGRTVAMKMRLEPSGTPPSQRVHPGHDWFLVLEGRVRLWLGDRRIDVDAGEAAEFATMVPHAFTALDGPAELIMVFDRDGQRAHVHQ</sequence>
<dbReference type="Pfam" id="PF01381">
    <property type="entry name" value="HTH_3"/>
    <property type="match status" value="1"/>
</dbReference>
<dbReference type="Gene3D" id="2.60.120.10">
    <property type="entry name" value="Jelly Rolls"/>
    <property type="match status" value="1"/>
</dbReference>
<dbReference type="Pfam" id="PF07883">
    <property type="entry name" value="Cupin_2"/>
    <property type="match status" value="1"/>
</dbReference>
<evidence type="ECO:0000313" key="4">
    <source>
        <dbReference type="Proteomes" id="UP000265354"/>
    </source>
</evidence>
<dbReference type="GO" id="GO:0003700">
    <property type="term" value="F:DNA-binding transcription factor activity"/>
    <property type="evidence" value="ECO:0007669"/>
    <property type="project" value="TreeGrafter"/>
</dbReference>
<dbReference type="InterPro" id="IPR013096">
    <property type="entry name" value="Cupin_2"/>
</dbReference>
<keyword evidence="1" id="KW-0238">DNA-binding</keyword>
<dbReference type="SMART" id="SM00530">
    <property type="entry name" value="HTH_XRE"/>
    <property type="match status" value="1"/>
</dbReference>
<proteinExistence type="predicted"/>
<evidence type="ECO:0000313" key="3">
    <source>
        <dbReference type="EMBL" id="GBQ02366.1"/>
    </source>
</evidence>
<comment type="caution">
    <text evidence="3">The sequence shown here is derived from an EMBL/GenBank/DDBJ whole genome shotgun (WGS) entry which is preliminary data.</text>
</comment>
<dbReference type="PANTHER" id="PTHR46797">
    <property type="entry name" value="HTH-TYPE TRANSCRIPTIONAL REGULATOR"/>
    <property type="match status" value="1"/>
</dbReference>
<dbReference type="Gene3D" id="1.10.260.40">
    <property type="entry name" value="lambda repressor-like DNA-binding domains"/>
    <property type="match status" value="1"/>
</dbReference>